<evidence type="ECO:0008006" key="3">
    <source>
        <dbReference type="Google" id="ProtNLM"/>
    </source>
</evidence>
<sequence length="126" mass="14438">MVTLSFLGTGYPAVGWLLARIDGCRIHREPLGALHNVEYLEYKTPRRLYMRVTDVGGILVWITCGKGRRRKQKSAKFDKKKFNTWHERYLGIFKRERAFLEVEVPEKINEELKVGNNSGGTAPGSN</sequence>
<comment type="caution">
    <text evidence="1">The sequence shown here is derived from an EMBL/GenBank/DDBJ whole genome shotgun (WGS) entry which is preliminary data.</text>
</comment>
<dbReference type="EMBL" id="JAWJWF010000001">
    <property type="protein sequence ID" value="KAK6642005.1"/>
    <property type="molecule type" value="Genomic_DNA"/>
</dbReference>
<dbReference type="Proteomes" id="UP001359485">
    <property type="component" value="Unassembled WGS sequence"/>
</dbReference>
<accession>A0ABR1BJ77</accession>
<gene>
    <name evidence="1" type="ORF">RUM44_013728</name>
</gene>
<evidence type="ECO:0000313" key="2">
    <source>
        <dbReference type="Proteomes" id="UP001359485"/>
    </source>
</evidence>
<name>A0ABR1BJ77_POLSC</name>
<evidence type="ECO:0000313" key="1">
    <source>
        <dbReference type="EMBL" id="KAK6642005.1"/>
    </source>
</evidence>
<protein>
    <recommendedName>
        <fullName evidence="3">LAGLIDADG homing endonuclease</fullName>
    </recommendedName>
</protein>
<organism evidence="1 2">
    <name type="scientific">Polyplax serrata</name>
    <name type="common">Common mouse louse</name>
    <dbReference type="NCBI Taxonomy" id="468196"/>
    <lineage>
        <taxon>Eukaryota</taxon>
        <taxon>Metazoa</taxon>
        <taxon>Ecdysozoa</taxon>
        <taxon>Arthropoda</taxon>
        <taxon>Hexapoda</taxon>
        <taxon>Insecta</taxon>
        <taxon>Pterygota</taxon>
        <taxon>Neoptera</taxon>
        <taxon>Paraneoptera</taxon>
        <taxon>Psocodea</taxon>
        <taxon>Troctomorpha</taxon>
        <taxon>Phthiraptera</taxon>
        <taxon>Anoplura</taxon>
        <taxon>Polyplacidae</taxon>
        <taxon>Polyplax</taxon>
    </lineage>
</organism>
<reference evidence="1 2" key="1">
    <citation type="submission" date="2023-09" db="EMBL/GenBank/DDBJ databases">
        <title>Genomes of two closely related lineages of the louse Polyplax serrata with different host specificities.</title>
        <authorList>
            <person name="Martinu J."/>
            <person name="Tarabai H."/>
            <person name="Stefka J."/>
            <person name="Hypsa V."/>
        </authorList>
    </citation>
    <scope>NUCLEOTIDE SEQUENCE [LARGE SCALE GENOMIC DNA]</scope>
    <source>
        <strain evidence="1">98ZLc_SE</strain>
    </source>
</reference>
<keyword evidence="2" id="KW-1185">Reference proteome</keyword>
<proteinExistence type="predicted"/>